<reference evidence="2" key="1">
    <citation type="journal article" date="2019" name="Int. J. Syst. Evol. Microbiol.">
        <title>The Global Catalogue of Microorganisms (GCM) 10K type strain sequencing project: providing services to taxonomists for standard genome sequencing and annotation.</title>
        <authorList>
            <consortium name="The Broad Institute Genomics Platform"/>
            <consortium name="The Broad Institute Genome Sequencing Center for Infectious Disease"/>
            <person name="Wu L."/>
            <person name="Ma J."/>
        </authorList>
    </citation>
    <scope>NUCLEOTIDE SEQUENCE [LARGE SCALE GENOMIC DNA]</scope>
    <source>
        <strain evidence="2">CGMCC 1.15942</strain>
    </source>
</reference>
<comment type="caution">
    <text evidence="1">The sequence shown here is derived from an EMBL/GenBank/DDBJ whole genome shotgun (WGS) entry which is preliminary data.</text>
</comment>
<protein>
    <submittedName>
        <fullName evidence="1">Uncharacterized protein</fullName>
    </submittedName>
</protein>
<name>A0ABQ1PSY9_9ENTE</name>
<dbReference type="Proteomes" id="UP000630615">
    <property type="component" value="Unassembled WGS sequence"/>
</dbReference>
<accession>A0ABQ1PSY9</accession>
<organism evidence="1 2">
    <name type="scientific">Enterococcus wangshanyuanii</name>
    <dbReference type="NCBI Taxonomy" id="2005703"/>
    <lineage>
        <taxon>Bacteria</taxon>
        <taxon>Bacillati</taxon>
        <taxon>Bacillota</taxon>
        <taxon>Bacilli</taxon>
        <taxon>Lactobacillales</taxon>
        <taxon>Enterococcaceae</taxon>
        <taxon>Enterococcus</taxon>
    </lineage>
</organism>
<dbReference type="EMBL" id="BMKI01000014">
    <property type="protein sequence ID" value="GGD02807.1"/>
    <property type="molecule type" value="Genomic_DNA"/>
</dbReference>
<proteinExistence type="predicted"/>
<keyword evidence="2" id="KW-1185">Reference proteome</keyword>
<evidence type="ECO:0000313" key="2">
    <source>
        <dbReference type="Proteomes" id="UP000630615"/>
    </source>
</evidence>
<dbReference type="RefSeq" id="WP_088271883.1">
    <property type="nucleotide sequence ID" value="NZ_BMKI01000014.1"/>
</dbReference>
<evidence type="ECO:0000313" key="1">
    <source>
        <dbReference type="EMBL" id="GGD02807.1"/>
    </source>
</evidence>
<sequence>MISIEMTEEEAAYLYGLLKNKTIEAQAIERKNQELAGFFKENNKMNGNLCRKITKSLKKDRS</sequence>
<gene>
    <name evidence="1" type="ORF">GCM10011573_35370</name>
</gene>